<sequence length="149" mass="15560">MLHALGLLLGGCGLLWAMVSDVRRYIIPDPVHALVLLGAGLSALGLALSWQEGAFHLGVGLIGFIAALLLFARGWLGGGDVKLIAVCLLWVSPRQSLEFLLIMALAGAVLALAVLVKRGLSRSTEPSPLPYSLAIAAAWAVCVLPRTEG</sequence>
<comment type="caution">
    <text evidence="8">The sequence shown here is derived from an EMBL/GenBank/DDBJ whole genome shotgun (WGS) entry which is preliminary data.</text>
</comment>
<dbReference type="AlphaFoldDB" id="A0A255XLC0"/>
<dbReference type="RefSeq" id="WP_094409311.1">
    <property type="nucleotide sequence ID" value="NZ_BMJZ01000002.1"/>
</dbReference>
<dbReference type="PANTHER" id="PTHR36506:SF1">
    <property type="entry name" value="PREFLAGELLIN PEPTIDASE"/>
    <property type="match status" value="1"/>
</dbReference>
<keyword evidence="4 6" id="KW-1133">Transmembrane helix</keyword>
<evidence type="ECO:0000313" key="8">
    <source>
        <dbReference type="EMBL" id="OYQ17748.1"/>
    </source>
</evidence>
<comment type="subcellular location">
    <subcellularLocation>
        <location evidence="1">Cell membrane</location>
        <topology evidence="1">Multi-pass membrane protein</topology>
    </subcellularLocation>
</comment>
<dbReference type="Pfam" id="PF01478">
    <property type="entry name" value="Peptidase_A24"/>
    <property type="match status" value="1"/>
</dbReference>
<organism evidence="8 9">
    <name type="scientific">Elstera cyanobacteriorum</name>
    <dbReference type="NCBI Taxonomy" id="2022747"/>
    <lineage>
        <taxon>Bacteria</taxon>
        <taxon>Pseudomonadati</taxon>
        <taxon>Pseudomonadota</taxon>
        <taxon>Alphaproteobacteria</taxon>
        <taxon>Rhodospirillales</taxon>
        <taxon>Rhodospirillaceae</taxon>
        <taxon>Elstera</taxon>
    </lineage>
</organism>
<reference evidence="8 9" key="1">
    <citation type="submission" date="2017-07" db="EMBL/GenBank/DDBJ databases">
        <title>Elstera cyanobacteriorum sp. nov., a novel bacterium isolated from cyanobacterial aggregates in a eutrophic lake.</title>
        <authorList>
            <person name="Cai H."/>
        </authorList>
    </citation>
    <scope>NUCLEOTIDE SEQUENCE [LARGE SCALE GENOMIC DNA]</scope>
    <source>
        <strain evidence="8 9">TH019</strain>
    </source>
</reference>
<evidence type="ECO:0000256" key="3">
    <source>
        <dbReference type="ARBA" id="ARBA00022692"/>
    </source>
</evidence>
<keyword evidence="3 6" id="KW-0812">Transmembrane</keyword>
<evidence type="ECO:0000256" key="1">
    <source>
        <dbReference type="ARBA" id="ARBA00004651"/>
    </source>
</evidence>
<evidence type="ECO:0000259" key="7">
    <source>
        <dbReference type="Pfam" id="PF01478"/>
    </source>
</evidence>
<dbReference type="Gene3D" id="1.20.120.1220">
    <property type="match status" value="1"/>
</dbReference>
<feature type="domain" description="Prepilin type IV endopeptidase peptidase" evidence="7">
    <location>
        <begin position="11"/>
        <end position="112"/>
    </location>
</feature>
<feature type="transmembrane region" description="Helical" evidence="6">
    <location>
        <begin position="96"/>
        <end position="116"/>
    </location>
</feature>
<accession>A0A255XLC0</accession>
<evidence type="ECO:0000256" key="2">
    <source>
        <dbReference type="ARBA" id="ARBA00022475"/>
    </source>
</evidence>
<dbReference type="GO" id="GO:0005886">
    <property type="term" value="C:plasma membrane"/>
    <property type="evidence" value="ECO:0007669"/>
    <property type="project" value="UniProtKB-SubCell"/>
</dbReference>
<dbReference type="Proteomes" id="UP000216361">
    <property type="component" value="Unassembled WGS sequence"/>
</dbReference>
<dbReference type="GO" id="GO:0004190">
    <property type="term" value="F:aspartic-type endopeptidase activity"/>
    <property type="evidence" value="ECO:0007669"/>
    <property type="project" value="InterPro"/>
</dbReference>
<dbReference type="InterPro" id="IPR000045">
    <property type="entry name" value="Prepilin_IV_endopep_pep"/>
</dbReference>
<keyword evidence="2" id="KW-1003">Cell membrane</keyword>
<evidence type="ECO:0000256" key="6">
    <source>
        <dbReference type="SAM" id="Phobius"/>
    </source>
</evidence>
<keyword evidence="9" id="KW-1185">Reference proteome</keyword>
<evidence type="ECO:0000313" key="9">
    <source>
        <dbReference type="Proteomes" id="UP000216361"/>
    </source>
</evidence>
<name>A0A255XLC0_9PROT</name>
<proteinExistence type="predicted"/>
<dbReference type="PANTHER" id="PTHR36506">
    <property type="entry name" value="PREFLAGELLIN PEPTIDASE"/>
    <property type="match status" value="1"/>
</dbReference>
<keyword evidence="5 6" id="KW-0472">Membrane</keyword>
<feature type="transmembrane region" description="Helical" evidence="6">
    <location>
        <begin position="34"/>
        <end position="50"/>
    </location>
</feature>
<protein>
    <recommendedName>
        <fullName evidence="7">Prepilin type IV endopeptidase peptidase domain-containing protein</fullName>
    </recommendedName>
</protein>
<feature type="transmembrane region" description="Helical" evidence="6">
    <location>
        <begin position="57"/>
        <end position="76"/>
    </location>
</feature>
<evidence type="ECO:0000256" key="4">
    <source>
        <dbReference type="ARBA" id="ARBA00022989"/>
    </source>
</evidence>
<dbReference type="EMBL" id="NOXS01000033">
    <property type="protein sequence ID" value="OYQ17748.1"/>
    <property type="molecule type" value="Genomic_DNA"/>
</dbReference>
<gene>
    <name evidence="8" type="ORF">CHR90_12230</name>
</gene>
<evidence type="ECO:0000256" key="5">
    <source>
        <dbReference type="ARBA" id="ARBA00023136"/>
    </source>
</evidence>
<dbReference type="OrthoDB" id="5329005at2"/>
<dbReference type="InterPro" id="IPR052218">
    <property type="entry name" value="Preflagellin_Peptidase"/>
</dbReference>